<sequence length="65" mass="7630">MKNKPPTNSLAEFAVKTLKEYAHQNQLPPRSTSDLSPLEKWLIEKLLYRDIIIKDLLYDTKDKTK</sequence>
<organism evidence="1 2">
    <name type="scientific">Aquimarina algiphila</name>
    <dbReference type="NCBI Taxonomy" id="2047982"/>
    <lineage>
        <taxon>Bacteria</taxon>
        <taxon>Pseudomonadati</taxon>
        <taxon>Bacteroidota</taxon>
        <taxon>Flavobacteriia</taxon>
        <taxon>Flavobacteriales</taxon>
        <taxon>Flavobacteriaceae</taxon>
        <taxon>Aquimarina</taxon>
    </lineage>
</organism>
<gene>
    <name evidence="1" type="ORF">FOF46_01420</name>
</gene>
<proteinExistence type="predicted"/>
<evidence type="ECO:0000313" key="1">
    <source>
        <dbReference type="EMBL" id="TSE11317.1"/>
    </source>
</evidence>
<reference evidence="1 2" key="1">
    <citation type="submission" date="2019-07" db="EMBL/GenBank/DDBJ databases">
        <title>The draft genome sequence of Aquimarina algiphila M91.</title>
        <authorList>
            <person name="Meng X."/>
        </authorList>
    </citation>
    <scope>NUCLEOTIDE SEQUENCE [LARGE SCALE GENOMIC DNA]</scope>
    <source>
        <strain evidence="1 2">M91</strain>
    </source>
</reference>
<comment type="caution">
    <text evidence="1">The sequence shown here is derived from an EMBL/GenBank/DDBJ whole genome shotgun (WGS) entry which is preliminary data.</text>
</comment>
<protein>
    <submittedName>
        <fullName evidence="1">Uncharacterized protein</fullName>
    </submittedName>
</protein>
<dbReference type="RefSeq" id="WP_143915241.1">
    <property type="nucleotide sequence ID" value="NZ_CANMXV010000003.1"/>
</dbReference>
<accession>A0A554VRN4</accession>
<evidence type="ECO:0000313" key="2">
    <source>
        <dbReference type="Proteomes" id="UP000318833"/>
    </source>
</evidence>
<dbReference type="AlphaFoldDB" id="A0A554VRN4"/>
<keyword evidence="2" id="KW-1185">Reference proteome</keyword>
<name>A0A554VRN4_9FLAO</name>
<dbReference type="Proteomes" id="UP000318833">
    <property type="component" value="Unassembled WGS sequence"/>
</dbReference>
<dbReference type="EMBL" id="VLNR01000002">
    <property type="protein sequence ID" value="TSE11317.1"/>
    <property type="molecule type" value="Genomic_DNA"/>
</dbReference>